<keyword evidence="1" id="KW-0732">Signal</keyword>
<name>A0A1R1F0I4_9BACL</name>
<organism evidence="2 3">
    <name type="scientific">Paenibacillus rhizosphaerae</name>
    <dbReference type="NCBI Taxonomy" id="297318"/>
    <lineage>
        <taxon>Bacteria</taxon>
        <taxon>Bacillati</taxon>
        <taxon>Bacillota</taxon>
        <taxon>Bacilli</taxon>
        <taxon>Bacillales</taxon>
        <taxon>Paenibacillaceae</taxon>
        <taxon>Paenibacillus</taxon>
    </lineage>
</organism>
<feature type="chain" id="PRO_5012864842" description="Adhesin domain-containing protein" evidence="1">
    <location>
        <begin position="27"/>
        <end position="292"/>
    </location>
</feature>
<proteinExistence type="predicted"/>
<evidence type="ECO:0000313" key="3">
    <source>
        <dbReference type="Proteomes" id="UP000187172"/>
    </source>
</evidence>
<protein>
    <recommendedName>
        <fullName evidence="4">Adhesin domain-containing protein</fullName>
    </recommendedName>
</protein>
<evidence type="ECO:0000313" key="2">
    <source>
        <dbReference type="EMBL" id="OMF57598.1"/>
    </source>
</evidence>
<comment type="caution">
    <text evidence="2">The sequence shown here is derived from an EMBL/GenBank/DDBJ whole genome shotgun (WGS) entry which is preliminary data.</text>
</comment>
<dbReference type="STRING" id="297318.BK138_03075"/>
<dbReference type="Proteomes" id="UP000187172">
    <property type="component" value="Unassembled WGS sequence"/>
</dbReference>
<evidence type="ECO:0000256" key="1">
    <source>
        <dbReference type="SAM" id="SignalP"/>
    </source>
</evidence>
<gene>
    <name evidence="2" type="ORF">BK138_03075</name>
</gene>
<dbReference type="AlphaFoldDB" id="A0A1R1F0I4"/>
<keyword evidence="3" id="KW-1185">Reference proteome</keyword>
<sequence>MKNIITGTTAVLAVMLLAGCGTVDDAAQKLKQGAHETAMTAGTTVMDTVSGIEESIKSKGDSIQLTAAQEVGADSSLQIHHKAGNITLVRGTGNKITVETTIWFLNDQTHRNIAEQAETSIVDNNGTMEIVTHAKGDPKRDLWDWAESRFGKSELFIEYVVNVPDRITGYEIVNDVGGITMKNLNGSYQVENSVGRITVEGAHVAGKSRIRSDAGSVRVDIQEMEKDSTLQVGTDVGGVQAALATSLSCTLKVQSELGTISGVSSGSTDFNGGGPVITLSSSVGAISVEEAI</sequence>
<accession>A0A1R1F0I4</accession>
<evidence type="ECO:0008006" key="4">
    <source>
        <dbReference type="Google" id="ProtNLM"/>
    </source>
</evidence>
<dbReference type="PROSITE" id="PS51257">
    <property type="entry name" value="PROKAR_LIPOPROTEIN"/>
    <property type="match status" value="1"/>
</dbReference>
<dbReference type="EMBL" id="MRTP01000001">
    <property type="protein sequence ID" value="OMF57598.1"/>
    <property type="molecule type" value="Genomic_DNA"/>
</dbReference>
<dbReference type="RefSeq" id="WP_076165584.1">
    <property type="nucleotide sequence ID" value="NZ_MRTP01000001.1"/>
</dbReference>
<feature type="signal peptide" evidence="1">
    <location>
        <begin position="1"/>
        <end position="26"/>
    </location>
</feature>
<reference evidence="2 3" key="1">
    <citation type="submission" date="2016-11" db="EMBL/GenBank/DDBJ databases">
        <title>Paenibacillus species isolates.</title>
        <authorList>
            <person name="Beno S.M."/>
        </authorList>
    </citation>
    <scope>NUCLEOTIDE SEQUENCE [LARGE SCALE GENOMIC DNA]</scope>
    <source>
        <strain evidence="2 3">FSL R5-0378</strain>
    </source>
</reference>